<organism evidence="2 3">
    <name type="scientific">Streptomyces telluris</name>
    <dbReference type="NCBI Taxonomy" id="2720021"/>
    <lineage>
        <taxon>Bacteria</taxon>
        <taxon>Bacillati</taxon>
        <taxon>Actinomycetota</taxon>
        <taxon>Actinomycetes</taxon>
        <taxon>Kitasatosporales</taxon>
        <taxon>Streptomycetaceae</taxon>
        <taxon>Streptomyces</taxon>
    </lineage>
</organism>
<gene>
    <name evidence="2" type="ORF">NQU55_00025</name>
</gene>
<proteinExistence type="predicted"/>
<keyword evidence="1" id="KW-1133">Transmembrane helix</keyword>
<feature type="transmembrane region" description="Helical" evidence="1">
    <location>
        <begin position="528"/>
        <end position="549"/>
    </location>
</feature>
<evidence type="ECO:0000256" key="1">
    <source>
        <dbReference type="SAM" id="Phobius"/>
    </source>
</evidence>
<sequence>MSWKAASEDLVETWPLLRTIAIDWPGGPVGDPAGWAATPEDLAGAGAQITQLFTRNVPTQRLLVLGRPGAGKTVLLLRLLLGLLAQRASDESDCRHPAVRAVPVLFPLASWNPARQDLYAWMADRLAADYRGLARPAPARYGPVDRARALLDHHLILPILDGFDEIPFAVRGTALSAINQALPLGQAVVLSSRVAEYRDALRPASGVPVKLAGTAGIELCPLSAADATAYLQRDAGGTSEAADRWATLTTQLGTPTPVGEALRTPLMLFLARTIYNPRPGERAADLPHPAELCDTSRFPTRAAVETQLFSAFIPAAYRLHPRYPCRWTPRQAQVALTFLARHLQHTLHGTPDLAWWQLHRAVRATIPLLISWPIALLAGSGLGIFAAIHTVDDAIGVKLGNAIGAFVGGMIIAFTITLPLWLTFETEGRQPAAKVVWVRNWPWLAVSLSLAVLTAMMGASAPAVVMTGLGTGIATGVRVGSADPAVAVGPRALWARDRRVFWQLTLVTAAVGLGPAAVIAGVSVVSLWVGLGIGVWLGSGIAFSSTAWGRSPSPASTWRCADAFHAISWPSSPMPMNAGACCVRWERSTSSGTSTCSDIWPTDLDFHPKGPLAVPSANSPALWRADGG</sequence>
<name>A0A9X2LBJ0_9ACTN</name>
<dbReference type="RefSeq" id="WP_256789316.1">
    <property type="nucleotide sequence ID" value="NZ_JANIID010000001.1"/>
</dbReference>
<dbReference type="EMBL" id="JANIID010000001">
    <property type="protein sequence ID" value="MCQ8768173.1"/>
    <property type="molecule type" value="Genomic_DNA"/>
</dbReference>
<reference evidence="2" key="1">
    <citation type="submission" date="2022-06" db="EMBL/GenBank/DDBJ databases">
        <title>WGS of actinobacteria.</title>
        <authorList>
            <person name="Thawai C."/>
        </authorList>
    </citation>
    <scope>NUCLEOTIDE SEQUENCE</scope>
    <source>
        <strain evidence="2">AA8</strain>
    </source>
</reference>
<evidence type="ECO:0000313" key="3">
    <source>
        <dbReference type="Proteomes" id="UP001142374"/>
    </source>
</evidence>
<comment type="caution">
    <text evidence="2">The sequence shown here is derived from an EMBL/GenBank/DDBJ whole genome shotgun (WGS) entry which is preliminary data.</text>
</comment>
<protein>
    <submittedName>
        <fullName evidence="2">NACHT domain-containing protein</fullName>
    </submittedName>
</protein>
<dbReference type="AlphaFoldDB" id="A0A9X2LBJ0"/>
<keyword evidence="1" id="KW-0812">Transmembrane</keyword>
<dbReference type="SUPFAM" id="SSF52540">
    <property type="entry name" value="P-loop containing nucleoside triphosphate hydrolases"/>
    <property type="match status" value="1"/>
</dbReference>
<dbReference type="InterPro" id="IPR027417">
    <property type="entry name" value="P-loop_NTPase"/>
</dbReference>
<feature type="transmembrane region" description="Helical" evidence="1">
    <location>
        <begin position="500"/>
        <end position="522"/>
    </location>
</feature>
<feature type="transmembrane region" description="Helical" evidence="1">
    <location>
        <begin position="403"/>
        <end position="422"/>
    </location>
</feature>
<keyword evidence="3" id="KW-1185">Reference proteome</keyword>
<dbReference type="Gene3D" id="3.40.50.300">
    <property type="entry name" value="P-loop containing nucleotide triphosphate hydrolases"/>
    <property type="match status" value="1"/>
</dbReference>
<feature type="transmembrane region" description="Helical" evidence="1">
    <location>
        <begin position="442"/>
        <end position="465"/>
    </location>
</feature>
<accession>A0A9X2LBJ0</accession>
<dbReference type="Proteomes" id="UP001142374">
    <property type="component" value="Unassembled WGS sequence"/>
</dbReference>
<feature type="transmembrane region" description="Helical" evidence="1">
    <location>
        <begin position="369"/>
        <end position="391"/>
    </location>
</feature>
<evidence type="ECO:0000313" key="2">
    <source>
        <dbReference type="EMBL" id="MCQ8768173.1"/>
    </source>
</evidence>
<keyword evidence="1" id="KW-0472">Membrane</keyword>